<gene>
    <name evidence="1" type="ORF">MANES_10G057386v8</name>
</gene>
<evidence type="ECO:0000313" key="1">
    <source>
        <dbReference type="EMBL" id="KAG8645541.1"/>
    </source>
</evidence>
<dbReference type="EMBL" id="CM004396">
    <property type="protein sequence ID" value="KAG8645541.1"/>
    <property type="molecule type" value="Genomic_DNA"/>
</dbReference>
<proteinExistence type="predicted"/>
<organism evidence="1 2">
    <name type="scientific">Manihot esculenta</name>
    <name type="common">Cassava</name>
    <name type="synonym">Jatropha manihot</name>
    <dbReference type="NCBI Taxonomy" id="3983"/>
    <lineage>
        <taxon>Eukaryota</taxon>
        <taxon>Viridiplantae</taxon>
        <taxon>Streptophyta</taxon>
        <taxon>Embryophyta</taxon>
        <taxon>Tracheophyta</taxon>
        <taxon>Spermatophyta</taxon>
        <taxon>Magnoliopsida</taxon>
        <taxon>eudicotyledons</taxon>
        <taxon>Gunneridae</taxon>
        <taxon>Pentapetalae</taxon>
        <taxon>rosids</taxon>
        <taxon>fabids</taxon>
        <taxon>Malpighiales</taxon>
        <taxon>Euphorbiaceae</taxon>
        <taxon>Crotonoideae</taxon>
        <taxon>Manihoteae</taxon>
        <taxon>Manihot</taxon>
    </lineage>
</organism>
<dbReference type="Proteomes" id="UP000091857">
    <property type="component" value="Chromosome 10"/>
</dbReference>
<keyword evidence="2" id="KW-1185">Reference proteome</keyword>
<protein>
    <submittedName>
        <fullName evidence="1">Uncharacterized protein</fullName>
    </submittedName>
</protein>
<accession>A0ACB7H030</accession>
<name>A0ACB7H030_MANES</name>
<reference evidence="2" key="1">
    <citation type="journal article" date="2016" name="Nat. Biotechnol.">
        <title>Sequencing wild and cultivated cassava and related species reveals extensive interspecific hybridization and genetic diversity.</title>
        <authorList>
            <person name="Bredeson J.V."/>
            <person name="Lyons J.B."/>
            <person name="Prochnik S.E."/>
            <person name="Wu G.A."/>
            <person name="Ha C.M."/>
            <person name="Edsinger-Gonzales E."/>
            <person name="Grimwood J."/>
            <person name="Schmutz J."/>
            <person name="Rabbi I.Y."/>
            <person name="Egesi C."/>
            <person name="Nauluvula P."/>
            <person name="Lebot V."/>
            <person name="Ndunguru J."/>
            <person name="Mkamilo G."/>
            <person name="Bart R.S."/>
            <person name="Setter T.L."/>
            <person name="Gleadow R.M."/>
            <person name="Kulakow P."/>
            <person name="Ferguson M.E."/>
            <person name="Rounsley S."/>
            <person name="Rokhsar D.S."/>
        </authorList>
    </citation>
    <scope>NUCLEOTIDE SEQUENCE [LARGE SCALE GENOMIC DNA]</scope>
    <source>
        <strain evidence="2">cv. AM560-2</strain>
    </source>
</reference>
<comment type="caution">
    <text evidence="1">The sequence shown here is derived from an EMBL/GenBank/DDBJ whole genome shotgun (WGS) entry which is preliminary data.</text>
</comment>
<evidence type="ECO:0000313" key="2">
    <source>
        <dbReference type="Proteomes" id="UP000091857"/>
    </source>
</evidence>
<sequence length="448" mass="51169">MEQNQNKNKGVAADCSTSSDDVERYFNSLPVGYRFAPSDDELIRYYLLRKINNEHLPPNRIHVVDLYNYSPQQLAETYKLNRERESQWYFFTSREKKYPNGSRPKRNAGELGYWKATGTDKAILDGKKPLGFRKSLDYYEGRQRDGTKTNWKMHEYLLHQSLVPSGATARGKNPLQPKQLDEWVLCKIYNNKAEGKKNKNDEDGETVNAETEIPHADDSTAQPLPCDNSLMISEEYENTYGSYLLPPLSSDPSQPILNNMDYNPPRNPLPMDNTFNNKFAYNVQPIQTYYPPSHYSNGFQPMYGCGDQVSDINCMETATMNDHLLPPAEEPFYGRGDQVWDINCLQTAAINDNLYVPAEEPVFECGNQVSDNNYMVTADKNGYLLVIAEEPNPLLEPAAVEKSTREFDAQPSSSNQPMPVEGAYDHASSVHREEERQSSLFDMLQYFS</sequence>